<dbReference type="InterPro" id="IPR039298">
    <property type="entry name" value="ACOT13"/>
</dbReference>
<dbReference type="WBParaSite" id="L893_g1823.t1">
    <property type="protein sequence ID" value="L893_g1823.t1"/>
    <property type="gene ID" value="L893_g1823"/>
</dbReference>
<dbReference type="Gene3D" id="3.10.129.10">
    <property type="entry name" value="Hotdog Thioesterase"/>
    <property type="match status" value="1"/>
</dbReference>
<comment type="function">
    <text evidence="18">Catalyzes the hydrolysis of acyl-CoAs into free fatty acids and coenzyme A (CoASH), regulating their respective intracellular levels. Has acyl-CoA thioesterase activity towards medium (C12) and long-chain (C18) fatty acyl-CoA substrates. Can also hydrolyze 3-hydroxyphenylacetyl-CoA and 3,4-dihydroxyphenylacetyl-CoA (in vitro). May play a role in controlling adaptive thermogenesis.</text>
</comment>
<comment type="subcellular location">
    <subcellularLocation>
        <location evidence="3">Cytoplasm</location>
        <location evidence="3">Cytoskeleton</location>
        <location evidence="3">Spindle</location>
    </subcellularLocation>
    <subcellularLocation>
        <location evidence="4">Cytoplasm</location>
        <location evidence="4">Cytosol</location>
    </subcellularLocation>
    <subcellularLocation>
        <location evidence="2">Mitochondrion</location>
    </subcellularLocation>
    <subcellularLocation>
        <location evidence="1">Nucleus</location>
    </subcellularLocation>
</comment>
<evidence type="ECO:0000256" key="14">
    <source>
        <dbReference type="ARBA" id="ARBA00047969"/>
    </source>
</evidence>
<evidence type="ECO:0000256" key="11">
    <source>
        <dbReference type="ARBA" id="ARBA00023212"/>
    </source>
</evidence>
<dbReference type="InterPro" id="IPR006683">
    <property type="entry name" value="Thioestr_dom"/>
</dbReference>
<evidence type="ECO:0000256" key="20">
    <source>
        <dbReference type="ARBA" id="ARBA00067273"/>
    </source>
</evidence>
<evidence type="ECO:0000259" key="24">
    <source>
        <dbReference type="Pfam" id="PF03061"/>
    </source>
</evidence>
<evidence type="ECO:0000256" key="1">
    <source>
        <dbReference type="ARBA" id="ARBA00004123"/>
    </source>
</evidence>
<dbReference type="GO" id="GO:0005739">
    <property type="term" value="C:mitochondrion"/>
    <property type="evidence" value="ECO:0007669"/>
    <property type="project" value="UniProtKB-SubCell"/>
</dbReference>
<dbReference type="AlphaFoldDB" id="A0A1I7YPR3"/>
<evidence type="ECO:0000256" key="15">
    <source>
        <dbReference type="ARBA" id="ARBA00048074"/>
    </source>
</evidence>
<organism evidence="25 26">
    <name type="scientific">Steinernema glaseri</name>
    <dbReference type="NCBI Taxonomy" id="37863"/>
    <lineage>
        <taxon>Eukaryota</taxon>
        <taxon>Metazoa</taxon>
        <taxon>Ecdysozoa</taxon>
        <taxon>Nematoda</taxon>
        <taxon>Chromadorea</taxon>
        <taxon>Rhabditida</taxon>
        <taxon>Tylenchina</taxon>
        <taxon>Panagrolaimomorpha</taxon>
        <taxon>Strongyloidoidea</taxon>
        <taxon>Steinernematidae</taxon>
        <taxon>Steinernema</taxon>
    </lineage>
</organism>
<evidence type="ECO:0000256" key="10">
    <source>
        <dbReference type="ARBA" id="ARBA00023128"/>
    </source>
</evidence>
<evidence type="ECO:0000256" key="18">
    <source>
        <dbReference type="ARBA" id="ARBA00058205"/>
    </source>
</evidence>
<dbReference type="PANTHER" id="PTHR21660:SF59">
    <property type="entry name" value="THIOESTERASE DOMAIN-CONTAINING PROTEIN"/>
    <property type="match status" value="1"/>
</dbReference>
<proteinExistence type="inferred from homology"/>
<dbReference type="InterPro" id="IPR029069">
    <property type="entry name" value="HotDog_dom_sf"/>
</dbReference>
<dbReference type="GO" id="GO:0006629">
    <property type="term" value="P:lipid metabolic process"/>
    <property type="evidence" value="ECO:0007669"/>
    <property type="project" value="UniProtKB-KW"/>
</dbReference>
<evidence type="ECO:0000256" key="19">
    <source>
        <dbReference type="ARBA" id="ARBA00064709"/>
    </source>
</evidence>
<evidence type="ECO:0000256" key="6">
    <source>
        <dbReference type="ARBA" id="ARBA00022490"/>
    </source>
</evidence>
<keyword evidence="9" id="KW-0443">Lipid metabolism</keyword>
<evidence type="ECO:0000313" key="25">
    <source>
        <dbReference type="Proteomes" id="UP000095287"/>
    </source>
</evidence>
<comment type="catalytic activity">
    <reaction evidence="14">
        <text>decanoyl-CoA + H2O = decanoate + CoA + H(+)</text>
        <dbReference type="Rhea" id="RHEA:40059"/>
        <dbReference type="ChEBI" id="CHEBI:15377"/>
        <dbReference type="ChEBI" id="CHEBI:15378"/>
        <dbReference type="ChEBI" id="CHEBI:27689"/>
        <dbReference type="ChEBI" id="CHEBI:57287"/>
        <dbReference type="ChEBI" id="CHEBI:61430"/>
    </reaction>
    <physiologicalReaction direction="left-to-right" evidence="14">
        <dbReference type="Rhea" id="RHEA:40060"/>
    </physiologicalReaction>
</comment>
<evidence type="ECO:0000256" key="23">
    <source>
        <dbReference type="ARBA" id="ARBA00083956"/>
    </source>
</evidence>
<feature type="domain" description="Thioesterase" evidence="24">
    <location>
        <begin position="56"/>
        <end position="131"/>
    </location>
</feature>
<accession>A0A1I7YPR3</accession>
<evidence type="ECO:0000256" key="17">
    <source>
        <dbReference type="ARBA" id="ARBA00052976"/>
    </source>
</evidence>
<comment type="catalytic activity">
    <reaction evidence="16">
        <text>hexanoyl-CoA + H2O = hexanoate + CoA + H(+)</text>
        <dbReference type="Rhea" id="RHEA:40115"/>
        <dbReference type="ChEBI" id="CHEBI:15377"/>
        <dbReference type="ChEBI" id="CHEBI:15378"/>
        <dbReference type="ChEBI" id="CHEBI:17120"/>
        <dbReference type="ChEBI" id="CHEBI:57287"/>
        <dbReference type="ChEBI" id="CHEBI:62620"/>
    </reaction>
    <physiologicalReaction direction="left-to-right" evidence="16">
        <dbReference type="Rhea" id="RHEA:40116"/>
    </physiologicalReaction>
</comment>
<evidence type="ECO:0000256" key="22">
    <source>
        <dbReference type="ARBA" id="ARBA00081533"/>
    </source>
</evidence>
<keyword evidence="7" id="KW-0378">Hydrolase</keyword>
<keyword evidence="8" id="KW-0007">Acetylation</keyword>
<evidence type="ECO:0000313" key="26">
    <source>
        <dbReference type="WBParaSite" id="L893_g1823.t1"/>
    </source>
</evidence>
<sequence>MSSLAKNINFARLFIKNLPGMKNFNRVAGECRILSIEEGRVRVELEVTADQLNSTGRLHGGCTSTLADIFTTAALMATPRGLPGATVDLHVSCTAPAKLGETIIIDSQVVKSGRSMGFTRAEFFRKSDNVPIAMCLHSKAFPPEKKE</sequence>
<comment type="similarity">
    <text evidence="5">Belongs to the thioesterase PaaI family.</text>
</comment>
<evidence type="ECO:0000256" key="4">
    <source>
        <dbReference type="ARBA" id="ARBA00004514"/>
    </source>
</evidence>
<name>A0A1I7YPR3_9BILA</name>
<evidence type="ECO:0000256" key="3">
    <source>
        <dbReference type="ARBA" id="ARBA00004186"/>
    </source>
</evidence>
<comment type="catalytic activity">
    <reaction evidence="15">
        <text>dodecanoyl-CoA + H2O = dodecanoate + CoA + H(+)</text>
        <dbReference type="Rhea" id="RHEA:30135"/>
        <dbReference type="ChEBI" id="CHEBI:15377"/>
        <dbReference type="ChEBI" id="CHEBI:15378"/>
        <dbReference type="ChEBI" id="CHEBI:18262"/>
        <dbReference type="ChEBI" id="CHEBI:57287"/>
        <dbReference type="ChEBI" id="CHEBI:57375"/>
    </reaction>
    <physiologicalReaction direction="left-to-right" evidence="15">
        <dbReference type="Rhea" id="RHEA:30136"/>
    </physiologicalReaction>
</comment>
<keyword evidence="11" id="KW-0206">Cytoskeleton</keyword>
<evidence type="ECO:0000256" key="9">
    <source>
        <dbReference type="ARBA" id="ARBA00023098"/>
    </source>
</evidence>
<evidence type="ECO:0000256" key="16">
    <source>
        <dbReference type="ARBA" id="ARBA00050199"/>
    </source>
</evidence>
<dbReference type="GO" id="GO:0047617">
    <property type="term" value="F:fatty acyl-CoA hydrolase activity"/>
    <property type="evidence" value="ECO:0007669"/>
    <property type="project" value="InterPro"/>
</dbReference>
<dbReference type="GO" id="GO:0005829">
    <property type="term" value="C:cytosol"/>
    <property type="evidence" value="ECO:0007669"/>
    <property type="project" value="UniProtKB-SubCell"/>
</dbReference>
<evidence type="ECO:0000256" key="2">
    <source>
        <dbReference type="ARBA" id="ARBA00004173"/>
    </source>
</evidence>
<evidence type="ECO:0000256" key="8">
    <source>
        <dbReference type="ARBA" id="ARBA00022990"/>
    </source>
</evidence>
<dbReference type="NCBIfam" id="TIGR00369">
    <property type="entry name" value="unchar_dom_1"/>
    <property type="match status" value="1"/>
</dbReference>
<dbReference type="GO" id="GO:0005819">
    <property type="term" value="C:spindle"/>
    <property type="evidence" value="ECO:0007669"/>
    <property type="project" value="UniProtKB-SubCell"/>
</dbReference>
<dbReference type="FunFam" id="3.10.129.10:FF:000021">
    <property type="entry name" value="Acyl-coenzyme A thioesterase 13"/>
    <property type="match status" value="1"/>
</dbReference>
<comment type="catalytic activity">
    <reaction evidence="17">
        <text>a fatty acyl-CoA + H2O = a fatty acid + CoA + H(+)</text>
        <dbReference type="Rhea" id="RHEA:16781"/>
        <dbReference type="ChEBI" id="CHEBI:15377"/>
        <dbReference type="ChEBI" id="CHEBI:15378"/>
        <dbReference type="ChEBI" id="CHEBI:28868"/>
        <dbReference type="ChEBI" id="CHEBI:57287"/>
        <dbReference type="ChEBI" id="CHEBI:77636"/>
    </reaction>
    <physiologicalReaction direction="left-to-right" evidence="17">
        <dbReference type="Rhea" id="RHEA:16782"/>
    </physiologicalReaction>
</comment>
<keyword evidence="6" id="KW-0963">Cytoplasm</keyword>
<protein>
    <recommendedName>
        <fullName evidence="20">Acyl-coenzyme A thioesterase 13</fullName>
    </recommendedName>
    <alternativeName>
        <fullName evidence="22">Hotdog-fold thioesterase superfamily member 2</fullName>
    </alternativeName>
    <alternativeName>
        <fullName evidence="21">Palmitoyl-CoA hydrolase</fullName>
    </alternativeName>
    <alternativeName>
        <fullName evidence="23">Thioesterase superfamily member 2</fullName>
    </alternativeName>
</protein>
<dbReference type="CDD" id="cd03443">
    <property type="entry name" value="PaaI_thioesterase"/>
    <property type="match status" value="1"/>
</dbReference>
<evidence type="ECO:0000256" key="13">
    <source>
        <dbReference type="ARBA" id="ARBA00047588"/>
    </source>
</evidence>
<dbReference type="InterPro" id="IPR003736">
    <property type="entry name" value="PAAI_dom"/>
</dbReference>
<reference evidence="26" key="1">
    <citation type="submission" date="2016-11" db="UniProtKB">
        <authorList>
            <consortium name="WormBaseParasite"/>
        </authorList>
    </citation>
    <scope>IDENTIFICATION</scope>
</reference>
<keyword evidence="25" id="KW-1185">Reference proteome</keyword>
<dbReference type="SUPFAM" id="SSF54637">
    <property type="entry name" value="Thioesterase/thiol ester dehydrase-isomerase"/>
    <property type="match status" value="1"/>
</dbReference>
<comment type="catalytic activity">
    <reaction evidence="13">
        <text>octanoyl-CoA + H2O = octanoate + CoA + H(+)</text>
        <dbReference type="Rhea" id="RHEA:30143"/>
        <dbReference type="ChEBI" id="CHEBI:15377"/>
        <dbReference type="ChEBI" id="CHEBI:15378"/>
        <dbReference type="ChEBI" id="CHEBI:25646"/>
        <dbReference type="ChEBI" id="CHEBI:57287"/>
        <dbReference type="ChEBI" id="CHEBI:57386"/>
    </reaction>
    <physiologicalReaction direction="left-to-right" evidence="13">
        <dbReference type="Rhea" id="RHEA:30144"/>
    </physiologicalReaction>
</comment>
<keyword evidence="10" id="KW-0496">Mitochondrion</keyword>
<evidence type="ECO:0000256" key="21">
    <source>
        <dbReference type="ARBA" id="ARBA00075657"/>
    </source>
</evidence>
<dbReference type="GO" id="GO:0005634">
    <property type="term" value="C:nucleus"/>
    <property type="evidence" value="ECO:0007669"/>
    <property type="project" value="UniProtKB-SubCell"/>
</dbReference>
<comment type="subunit">
    <text evidence="19">Homotetramer. Interacts with PCTP.</text>
</comment>
<keyword evidence="12" id="KW-0539">Nucleus</keyword>
<evidence type="ECO:0000256" key="12">
    <source>
        <dbReference type="ARBA" id="ARBA00023242"/>
    </source>
</evidence>
<evidence type="ECO:0000256" key="7">
    <source>
        <dbReference type="ARBA" id="ARBA00022801"/>
    </source>
</evidence>
<dbReference type="PANTHER" id="PTHR21660">
    <property type="entry name" value="THIOESTERASE SUPERFAMILY MEMBER-RELATED"/>
    <property type="match status" value="1"/>
</dbReference>
<dbReference type="Proteomes" id="UP000095287">
    <property type="component" value="Unplaced"/>
</dbReference>
<dbReference type="Pfam" id="PF03061">
    <property type="entry name" value="4HBT"/>
    <property type="match status" value="1"/>
</dbReference>
<evidence type="ECO:0000256" key="5">
    <source>
        <dbReference type="ARBA" id="ARBA00008324"/>
    </source>
</evidence>